<dbReference type="InterPro" id="IPR058335">
    <property type="entry name" value="PccX"/>
</dbReference>
<dbReference type="Pfam" id="PF26062">
    <property type="entry name" value="DUF8022"/>
    <property type="match status" value="1"/>
</dbReference>
<evidence type="ECO:0000313" key="2">
    <source>
        <dbReference type="Proteomes" id="UP000220527"/>
    </source>
</evidence>
<gene>
    <name evidence="1" type="ORF">CJ255_18985</name>
</gene>
<dbReference type="AlphaFoldDB" id="A0A2A6REI0"/>
<reference evidence="2" key="1">
    <citation type="submission" date="2017-08" db="EMBL/GenBank/DDBJ databases">
        <authorList>
            <person name="Grouzdev D.S."/>
            <person name="Gaisin V.A."/>
            <person name="Rysina M.S."/>
            <person name="Gorlenko V.M."/>
        </authorList>
    </citation>
    <scope>NUCLEOTIDE SEQUENCE [LARGE SCALE GENOMIC DNA]</scope>
    <source>
        <strain evidence="2">Kir15-3F</strain>
    </source>
</reference>
<dbReference type="Proteomes" id="UP000220527">
    <property type="component" value="Unassembled WGS sequence"/>
</dbReference>
<dbReference type="RefSeq" id="WP_097645666.1">
    <property type="nucleotide sequence ID" value="NZ_NQWI01000137.1"/>
</dbReference>
<proteinExistence type="predicted"/>
<keyword evidence="2" id="KW-1185">Reference proteome</keyword>
<organism evidence="1 2">
    <name type="scientific">Candidatus Viridilinea mediisalina</name>
    <dbReference type="NCBI Taxonomy" id="2024553"/>
    <lineage>
        <taxon>Bacteria</taxon>
        <taxon>Bacillati</taxon>
        <taxon>Chloroflexota</taxon>
        <taxon>Chloroflexia</taxon>
        <taxon>Chloroflexales</taxon>
        <taxon>Chloroflexineae</taxon>
        <taxon>Oscillochloridaceae</taxon>
        <taxon>Candidatus Viridilinea</taxon>
    </lineage>
</organism>
<sequence>MTTYSINGSDIHEEEAAAAIAAVSSVLADEAAWAAAQAEPTAPKRWHAATRLITQGIIPTRLPTSLGWGSIERLRRATRGSGGIVGQ</sequence>
<comment type="caution">
    <text evidence="1">The sequence shown here is derived from an EMBL/GenBank/DDBJ whole genome shotgun (WGS) entry which is preliminary data.</text>
</comment>
<evidence type="ECO:0000313" key="1">
    <source>
        <dbReference type="EMBL" id="PDW01467.1"/>
    </source>
</evidence>
<protein>
    <submittedName>
        <fullName evidence="1">Uncharacterized protein</fullName>
    </submittedName>
</protein>
<name>A0A2A6REI0_9CHLR</name>
<dbReference type="OrthoDB" id="165833at2"/>
<accession>A0A2A6REI0</accession>
<dbReference type="EMBL" id="NQWI01000137">
    <property type="protein sequence ID" value="PDW01467.1"/>
    <property type="molecule type" value="Genomic_DNA"/>
</dbReference>